<feature type="compositionally biased region" description="Acidic residues" evidence="1">
    <location>
        <begin position="28"/>
        <end position="37"/>
    </location>
</feature>
<dbReference type="InterPro" id="IPR009839">
    <property type="entry name" value="SseB_N"/>
</dbReference>
<accession>A0ABY8BV69</accession>
<feature type="region of interest" description="Disordered" evidence="1">
    <location>
        <begin position="355"/>
        <end position="378"/>
    </location>
</feature>
<protein>
    <submittedName>
        <fullName evidence="3">SseB family protein</fullName>
    </submittedName>
</protein>
<evidence type="ECO:0000256" key="1">
    <source>
        <dbReference type="SAM" id="MobiDB-lite"/>
    </source>
</evidence>
<dbReference type="EMBL" id="CP119108">
    <property type="protein sequence ID" value="WEG08081.1"/>
    <property type="molecule type" value="Genomic_DNA"/>
</dbReference>
<reference evidence="3 4" key="1">
    <citation type="submission" date="2023-03" db="EMBL/GenBank/DDBJ databases">
        <title>Genome sequence of Microbacterium sp. KACC 23027.</title>
        <authorList>
            <person name="Kim S."/>
            <person name="Heo J."/>
            <person name="Kwon S.-W."/>
        </authorList>
    </citation>
    <scope>NUCLEOTIDE SEQUENCE [LARGE SCALE GENOMIC DNA]</scope>
    <source>
        <strain evidence="3 4">KACC 23027</strain>
    </source>
</reference>
<dbReference type="Pfam" id="PF07179">
    <property type="entry name" value="SseB"/>
    <property type="match status" value="2"/>
</dbReference>
<feature type="compositionally biased region" description="Pro residues" evidence="1">
    <location>
        <begin position="83"/>
        <end position="95"/>
    </location>
</feature>
<dbReference type="RefSeq" id="WP_275277419.1">
    <property type="nucleotide sequence ID" value="NZ_CP119108.1"/>
</dbReference>
<evidence type="ECO:0000259" key="2">
    <source>
        <dbReference type="Pfam" id="PF07179"/>
    </source>
</evidence>
<evidence type="ECO:0000313" key="3">
    <source>
        <dbReference type="EMBL" id="WEG08081.1"/>
    </source>
</evidence>
<proteinExistence type="predicted"/>
<feature type="domain" description="SseB protein N-terminal" evidence="2">
    <location>
        <begin position="108"/>
        <end position="226"/>
    </location>
</feature>
<feature type="region of interest" description="Disordered" evidence="1">
    <location>
        <begin position="1"/>
        <end position="102"/>
    </location>
</feature>
<feature type="domain" description="SseB protein N-terminal" evidence="2">
    <location>
        <begin position="240"/>
        <end position="348"/>
    </location>
</feature>
<dbReference type="Proteomes" id="UP001214553">
    <property type="component" value="Chromosome"/>
</dbReference>
<keyword evidence="4" id="KW-1185">Reference proteome</keyword>
<evidence type="ECO:0000313" key="4">
    <source>
        <dbReference type="Proteomes" id="UP001214553"/>
    </source>
</evidence>
<sequence>MALFSRGSKATGSDNGDKLAEETTPDSPEAEATDDVAAETGTDAAPTAEPDAASETLPAPDVPQVGISTTSYGGFGAGSPAQPAAPAPTGEPPAPEETIPGLPDNVVLRGTLAALTENPEPHDILGVARQLLQGNVYLRVKGNAQELMSTGEALPLAIATREEGQFVMLYSSGAALAAAVQADGDTETSALGQPGPAVLQYVLQGEFAGVMVDHASAPAAVVLPRALIERMVSEWDPQCALKKLVSGPRSEETSAQVAEALTTAPLWIAVNRASDDDDWGVAESRTDAGERILPVFSHPLEVVALGRNDRPMPFTPAQLGQALRGDEGIDGVVVDPVGPWLRLGRDELSAVIALPEPEADQQIDEEQAEEPDEQGSDD</sequence>
<gene>
    <name evidence="3" type="ORF">PU630_12635</name>
</gene>
<feature type="compositionally biased region" description="Low complexity" evidence="1">
    <location>
        <begin position="38"/>
        <end position="53"/>
    </location>
</feature>
<feature type="compositionally biased region" description="Acidic residues" evidence="1">
    <location>
        <begin position="357"/>
        <end position="378"/>
    </location>
</feature>
<name>A0ABY8BV69_9MICO</name>
<organism evidence="3 4">
    <name type="scientific">Microbacterium horticulturae</name>
    <dbReference type="NCBI Taxonomy" id="3028316"/>
    <lineage>
        <taxon>Bacteria</taxon>
        <taxon>Bacillati</taxon>
        <taxon>Actinomycetota</taxon>
        <taxon>Actinomycetes</taxon>
        <taxon>Micrococcales</taxon>
        <taxon>Microbacteriaceae</taxon>
        <taxon>Microbacterium</taxon>
    </lineage>
</organism>